<feature type="compositionally biased region" description="Basic and acidic residues" evidence="20">
    <location>
        <begin position="11"/>
        <end position="20"/>
    </location>
</feature>
<dbReference type="SMART" id="SM00537">
    <property type="entry name" value="DCX"/>
    <property type="match status" value="2"/>
</dbReference>
<dbReference type="SUPFAM" id="SSF89837">
    <property type="entry name" value="Doublecortin (DC)"/>
    <property type="match status" value="2"/>
</dbReference>
<evidence type="ECO:0000256" key="5">
    <source>
        <dbReference type="ARBA" id="ARBA00022527"/>
    </source>
</evidence>
<evidence type="ECO:0000256" key="14">
    <source>
        <dbReference type="ARBA" id="ARBA00048679"/>
    </source>
</evidence>
<feature type="compositionally biased region" description="Polar residues" evidence="20">
    <location>
        <begin position="24"/>
        <end position="36"/>
    </location>
</feature>
<keyword evidence="7" id="KW-0808">Transferase</keyword>
<dbReference type="FunFam" id="3.10.20.230:FF:000001">
    <property type="entry name" value="serine/threonine-protein kinase DCLK1 isoform X1"/>
    <property type="match status" value="1"/>
</dbReference>
<feature type="domain" description="Protein kinase" evidence="21">
    <location>
        <begin position="370"/>
        <end position="627"/>
    </location>
</feature>
<evidence type="ECO:0000256" key="10">
    <source>
        <dbReference type="ARBA" id="ARBA00022777"/>
    </source>
</evidence>
<dbReference type="Pfam" id="PF00069">
    <property type="entry name" value="Pkinase"/>
    <property type="match status" value="1"/>
</dbReference>
<proteinExistence type="inferred from homology"/>
<evidence type="ECO:0000256" key="9">
    <source>
        <dbReference type="ARBA" id="ARBA00022741"/>
    </source>
</evidence>
<dbReference type="InterPro" id="IPR017441">
    <property type="entry name" value="Protein_kinase_ATP_BS"/>
</dbReference>
<dbReference type="CDD" id="cd17069">
    <property type="entry name" value="DCX2"/>
    <property type="match status" value="1"/>
</dbReference>
<comment type="catalytic activity">
    <reaction evidence="14">
        <text>L-seryl-[protein] + ATP = O-phospho-L-seryl-[protein] + ADP + H(+)</text>
        <dbReference type="Rhea" id="RHEA:17989"/>
        <dbReference type="Rhea" id="RHEA-COMP:9863"/>
        <dbReference type="Rhea" id="RHEA-COMP:11604"/>
        <dbReference type="ChEBI" id="CHEBI:15378"/>
        <dbReference type="ChEBI" id="CHEBI:29999"/>
        <dbReference type="ChEBI" id="CHEBI:30616"/>
        <dbReference type="ChEBI" id="CHEBI:83421"/>
        <dbReference type="ChEBI" id="CHEBI:456216"/>
        <dbReference type="EC" id="2.7.11.1"/>
    </reaction>
</comment>
<evidence type="ECO:0000256" key="18">
    <source>
        <dbReference type="ARBA" id="ARBA00080759"/>
    </source>
</evidence>
<comment type="similarity">
    <text evidence="2">Belongs to the protein kinase superfamily. CAMK Ser/Thr protein kinase family. CaMK subfamily.</text>
</comment>
<name>W5L940_ASTMX</name>
<dbReference type="InterPro" id="IPR011009">
    <property type="entry name" value="Kinase-like_dom_sf"/>
</dbReference>
<dbReference type="FunFam" id="3.30.200.20:FF:000057">
    <property type="entry name" value="Serine/threonine-protein kinase DCLK1 isoform 2"/>
    <property type="match status" value="1"/>
</dbReference>
<dbReference type="InterPro" id="IPR008271">
    <property type="entry name" value="Ser/Thr_kinase_AS"/>
</dbReference>
<dbReference type="InterPro" id="IPR000719">
    <property type="entry name" value="Prot_kinase_dom"/>
</dbReference>
<evidence type="ECO:0000256" key="11">
    <source>
        <dbReference type="ARBA" id="ARBA00022840"/>
    </source>
</evidence>
<comment type="subcellular location">
    <subcellularLocation>
        <location evidence="1">Cytoplasm</location>
        <location evidence="1">Cytoskeleton</location>
    </subcellularLocation>
</comment>
<evidence type="ECO:0000256" key="15">
    <source>
        <dbReference type="ARBA" id="ARBA00070436"/>
    </source>
</evidence>
<dbReference type="HOGENOM" id="CLU_000288_63_0_1"/>
<dbReference type="Gene3D" id="3.30.200.20">
    <property type="entry name" value="Phosphorylase Kinase, domain 1"/>
    <property type="match status" value="1"/>
</dbReference>
<accession>W5L940</accession>
<feature type="binding site" evidence="19">
    <location>
        <position position="399"/>
    </location>
    <ligand>
        <name>ATP</name>
        <dbReference type="ChEBI" id="CHEBI:30616"/>
    </ligand>
</feature>
<evidence type="ECO:0000256" key="6">
    <source>
        <dbReference type="ARBA" id="ARBA00022553"/>
    </source>
</evidence>
<evidence type="ECO:0000256" key="3">
    <source>
        <dbReference type="ARBA" id="ARBA00012513"/>
    </source>
</evidence>
<keyword evidence="10" id="KW-0418">Kinase</keyword>
<evidence type="ECO:0000256" key="7">
    <source>
        <dbReference type="ARBA" id="ARBA00022679"/>
    </source>
</evidence>
<dbReference type="SMART" id="SM00220">
    <property type="entry name" value="S_TKc"/>
    <property type="match status" value="1"/>
</dbReference>
<evidence type="ECO:0000256" key="2">
    <source>
        <dbReference type="ARBA" id="ARBA00005354"/>
    </source>
</evidence>
<dbReference type="Gene3D" id="3.10.20.230">
    <property type="entry name" value="Doublecortin domain"/>
    <property type="match status" value="2"/>
</dbReference>
<organism evidence="23 24">
    <name type="scientific">Astyanax mexicanus</name>
    <name type="common">Blind cave fish</name>
    <name type="synonym">Astyanax fasciatus mexicanus</name>
    <dbReference type="NCBI Taxonomy" id="7994"/>
    <lineage>
        <taxon>Eukaryota</taxon>
        <taxon>Metazoa</taxon>
        <taxon>Chordata</taxon>
        <taxon>Craniata</taxon>
        <taxon>Vertebrata</taxon>
        <taxon>Euteleostomi</taxon>
        <taxon>Actinopterygii</taxon>
        <taxon>Neopterygii</taxon>
        <taxon>Teleostei</taxon>
        <taxon>Ostariophysi</taxon>
        <taxon>Characiformes</taxon>
        <taxon>Characoidei</taxon>
        <taxon>Acestrorhamphidae</taxon>
        <taxon>Acestrorhamphinae</taxon>
        <taxon>Astyanax</taxon>
    </lineage>
</organism>
<dbReference type="EC" id="2.7.11.1" evidence="3"/>
<keyword evidence="6" id="KW-0597">Phosphoprotein</keyword>
<keyword evidence="11 19" id="KW-0067">ATP-binding</keyword>
<evidence type="ECO:0000256" key="4">
    <source>
        <dbReference type="ARBA" id="ARBA00022490"/>
    </source>
</evidence>
<evidence type="ECO:0000256" key="8">
    <source>
        <dbReference type="ARBA" id="ARBA00022737"/>
    </source>
</evidence>
<feature type="domain" description="Doublecortin" evidence="22">
    <location>
        <begin position="56"/>
        <end position="142"/>
    </location>
</feature>
<feature type="domain" description="Doublecortin" evidence="22">
    <location>
        <begin position="185"/>
        <end position="268"/>
    </location>
</feature>
<dbReference type="GeneTree" id="ENSGT00940000154956"/>
<comment type="catalytic activity">
    <reaction evidence="13">
        <text>L-threonyl-[protein] + ATP = O-phospho-L-threonyl-[protein] + ADP + H(+)</text>
        <dbReference type="Rhea" id="RHEA:46608"/>
        <dbReference type="Rhea" id="RHEA-COMP:11060"/>
        <dbReference type="Rhea" id="RHEA-COMP:11605"/>
        <dbReference type="ChEBI" id="CHEBI:15378"/>
        <dbReference type="ChEBI" id="CHEBI:30013"/>
        <dbReference type="ChEBI" id="CHEBI:30616"/>
        <dbReference type="ChEBI" id="CHEBI:61977"/>
        <dbReference type="ChEBI" id="CHEBI:456216"/>
        <dbReference type="EC" id="2.7.11.1"/>
    </reaction>
</comment>
<reference evidence="23" key="4">
    <citation type="submission" date="2025-09" db="UniProtKB">
        <authorList>
            <consortium name="Ensembl"/>
        </authorList>
    </citation>
    <scope>IDENTIFICATION</scope>
</reference>
<dbReference type="InterPro" id="IPR036572">
    <property type="entry name" value="Doublecortin_dom_sf"/>
</dbReference>
<dbReference type="PROSITE" id="PS50011">
    <property type="entry name" value="PROTEIN_KINASE_DOM"/>
    <property type="match status" value="1"/>
</dbReference>
<dbReference type="FunFam" id="1.10.510.10:FF:000066">
    <property type="entry name" value="Serine/threonine-protein kinase DCLK1 isoform 2"/>
    <property type="match status" value="1"/>
</dbReference>
<keyword evidence="5" id="KW-0723">Serine/threonine-protein kinase</keyword>
<keyword evidence="8" id="KW-0677">Repeat</keyword>
<keyword evidence="24" id="KW-1185">Reference proteome</keyword>
<dbReference type="PANTHER" id="PTHR24347">
    <property type="entry name" value="SERINE/THREONINE-PROTEIN KINASE"/>
    <property type="match status" value="1"/>
</dbReference>
<protein>
    <recommendedName>
        <fullName evidence="15">Serine/threonine-protein kinase DCLK2</fullName>
        <ecNumber evidence="3">2.7.11.1</ecNumber>
    </recommendedName>
    <alternativeName>
        <fullName evidence="18">CaMK-like CREB regulatory kinase 2</fullName>
    </alternativeName>
    <alternativeName>
        <fullName evidence="16">Doublecortin-like and CAM kinase-like 2</fullName>
    </alternativeName>
    <alternativeName>
        <fullName evidence="17">Doublecortin-like kinase 2</fullName>
    </alternativeName>
</protein>
<evidence type="ECO:0000259" key="21">
    <source>
        <dbReference type="PROSITE" id="PS50011"/>
    </source>
</evidence>
<dbReference type="AlphaFoldDB" id="W5L940"/>
<evidence type="ECO:0000256" key="17">
    <source>
        <dbReference type="ARBA" id="ARBA00079902"/>
    </source>
</evidence>
<dbReference type="GO" id="GO:0035556">
    <property type="term" value="P:intracellular signal transduction"/>
    <property type="evidence" value="ECO:0007669"/>
    <property type="project" value="InterPro"/>
</dbReference>
<evidence type="ECO:0000256" key="16">
    <source>
        <dbReference type="ARBA" id="ARBA00079695"/>
    </source>
</evidence>
<dbReference type="InParanoid" id="W5L940"/>
<dbReference type="Proteomes" id="UP000018467">
    <property type="component" value="Unassembled WGS sequence"/>
</dbReference>
<reference evidence="24" key="2">
    <citation type="journal article" date="2014" name="Nat. Commun.">
        <title>The cavefish genome reveals candidate genes for eye loss.</title>
        <authorList>
            <person name="McGaugh S.E."/>
            <person name="Gross J.B."/>
            <person name="Aken B."/>
            <person name="Blin M."/>
            <person name="Borowsky R."/>
            <person name="Chalopin D."/>
            <person name="Hinaux H."/>
            <person name="Jeffery W.R."/>
            <person name="Keene A."/>
            <person name="Ma L."/>
            <person name="Minx P."/>
            <person name="Murphy D."/>
            <person name="O'Quin K.E."/>
            <person name="Retaux S."/>
            <person name="Rohner N."/>
            <person name="Searle S.M."/>
            <person name="Stahl B.A."/>
            <person name="Tabin C."/>
            <person name="Volff J.N."/>
            <person name="Yoshizawa M."/>
            <person name="Warren W.C."/>
        </authorList>
    </citation>
    <scope>NUCLEOTIDE SEQUENCE [LARGE SCALE GENOMIC DNA]</scope>
    <source>
        <strain evidence="24">female</strain>
    </source>
</reference>
<evidence type="ECO:0000256" key="20">
    <source>
        <dbReference type="SAM" id="MobiDB-lite"/>
    </source>
</evidence>
<dbReference type="PROSITE" id="PS50309">
    <property type="entry name" value="DC"/>
    <property type="match status" value="2"/>
</dbReference>
<evidence type="ECO:0000313" key="24">
    <source>
        <dbReference type="Proteomes" id="UP000018467"/>
    </source>
</evidence>
<keyword evidence="12" id="KW-0206">Cytoskeleton</keyword>
<dbReference type="InterPro" id="IPR003533">
    <property type="entry name" value="Doublecortin_dom"/>
</dbReference>
<dbReference type="Gene3D" id="1.10.510.10">
    <property type="entry name" value="Transferase(Phosphotransferase) domain 1"/>
    <property type="match status" value="1"/>
</dbReference>
<sequence>ISFGINKEHFDERDKAERKGRGSSRANGLPSPTHSAHCSLYRTRTLRALSSEKRAKKVRFYRNGDRYFHGIVYAVSSDRFRSFDALLADLTRMLADNVNLPQGVRTIYTIDGAKKITSIEQLVEGESYVCGSIEAFKTLNYTKNINPNWSVNVKASATSRCPPSLSSSKTGPNEAKEIKDFIRPKLVTIVRSGVKPRKAVRILLNKKTAHSFEQVLTDITDAIKLDSGVVKRIYTLEGKQITCLQDFFGDEDIFIACGPEKFRYQDDFLLDESVNRRALSSSPVLLVFLVVNTVFFFSLVVNGTPASQLSTPHSMKSPSPSPPSPGSLKKLKVRPLFFHRPPHMTYIIYMSEPVEESTAPAVPASISDRYRVGRMIGDGNFAVVHECVERSTGRAYALKIINKGKCRGKEQMIQNEVAILRRVKHPNVVLLIEEMDTYSELYLVMELVKGGDLFDAITSATRYTERDASGMLYNLANAIKYLHSLNIVHRDIKPENLLVYEHQDGSKSLKLGDFGLATVVDGPLYTVCGTPTYVAPEIIAETGYGLKVDIWAAGVITYILLCGFPPFRGSTEDQEALFDQILLGQIEFPLPYWDNVSDSAKELITSMLQVEVDQRYTALQVLEHPWVTNDGLSENEHQLSVAGKIKKHFNTGPKPSCTTPGVDVITTTTLDKTWQIFRRGRHQNVSAAPRFTQPSCSLPALLPAPSLCLSSLSLSSCSHLAPPRLLLHTLPGHLHA</sequence>
<dbReference type="GO" id="GO:0004674">
    <property type="term" value="F:protein serine/threonine kinase activity"/>
    <property type="evidence" value="ECO:0007669"/>
    <property type="project" value="UniProtKB-KW"/>
</dbReference>
<evidence type="ECO:0000256" key="12">
    <source>
        <dbReference type="ARBA" id="ARBA00023212"/>
    </source>
</evidence>
<dbReference type="GO" id="GO:0005524">
    <property type="term" value="F:ATP binding"/>
    <property type="evidence" value="ECO:0007669"/>
    <property type="project" value="UniProtKB-UniRule"/>
</dbReference>
<dbReference type="CDD" id="cd14183">
    <property type="entry name" value="STKc_DCKL1"/>
    <property type="match status" value="1"/>
</dbReference>
<evidence type="ECO:0000256" key="1">
    <source>
        <dbReference type="ARBA" id="ARBA00004245"/>
    </source>
</evidence>
<dbReference type="FunCoup" id="W5L940">
    <property type="interactions" value="169"/>
</dbReference>
<dbReference type="eggNOG" id="KOG0032">
    <property type="taxonomic scope" value="Eukaryota"/>
</dbReference>
<dbReference type="SUPFAM" id="SSF56112">
    <property type="entry name" value="Protein kinase-like (PK-like)"/>
    <property type="match status" value="1"/>
</dbReference>
<evidence type="ECO:0000256" key="19">
    <source>
        <dbReference type="PROSITE-ProRule" id="PRU10141"/>
    </source>
</evidence>
<keyword evidence="9 19" id="KW-0547">Nucleotide-binding</keyword>
<dbReference type="Pfam" id="PF03607">
    <property type="entry name" value="DCX"/>
    <property type="match status" value="2"/>
</dbReference>
<dbReference type="GO" id="GO:0007417">
    <property type="term" value="P:central nervous system development"/>
    <property type="evidence" value="ECO:0007669"/>
    <property type="project" value="UniProtKB-ARBA"/>
</dbReference>
<evidence type="ECO:0000313" key="23">
    <source>
        <dbReference type="Ensembl" id="ENSAMXP00000016352.2"/>
    </source>
</evidence>
<keyword evidence="4" id="KW-0963">Cytoplasm</keyword>
<dbReference type="FunFam" id="3.10.20.230:FF:000002">
    <property type="entry name" value="serine/threonine-protein kinase DCLK2 isoform X1"/>
    <property type="match status" value="1"/>
</dbReference>
<dbReference type="STRING" id="7994.ENSAMXP00000016352"/>
<dbReference type="PROSITE" id="PS00107">
    <property type="entry name" value="PROTEIN_KINASE_ATP"/>
    <property type="match status" value="1"/>
</dbReference>
<evidence type="ECO:0000256" key="13">
    <source>
        <dbReference type="ARBA" id="ARBA00047899"/>
    </source>
</evidence>
<dbReference type="Ensembl" id="ENSAMXT00000016352.2">
    <property type="protein sequence ID" value="ENSAMXP00000016352.2"/>
    <property type="gene ID" value="ENSAMXG00000015867.2"/>
</dbReference>
<dbReference type="GO" id="GO:0005856">
    <property type="term" value="C:cytoskeleton"/>
    <property type="evidence" value="ECO:0007669"/>
    <property type="project" value="UniProtKB-SubCell"/>
</dbReference>
<evidence type="ECO:0000259" key="22">
    <source>
        <dbReference type="PROSITE" id="PS50309"/>
    </source>
</evidence>
<feature type="region of interest" description="Disordered" evidence="20">
    <location>
        <begin position="307"/>
        <end position="328"/>
    </location>
</feature>
<reference evidence="24" key="1">
    <citation type="submission" date="2013-03" db="EMBL/GenBank/DDBJ databases">
        <authorList>
            <person name="Jeffery W."/>
            <person name="Warren W."/>
            <person name="Wilson R.K."/>
        </authorList>
    </citation>
    <scope>NUCLEOTIDE SEQUENCE</scope>
    <source>
        <strain evidence="24">female</strain>
    </source>
</reference>
<dbReference type="Bgee" id="ENSAMXG00000015867">
    <property type="expression patterns" value="Expressed in brain and 7 other cell types or tissues"/>
</dbReference>
<feature type="region of interest" description="Disordered" evidence="20">
    <location>
        <begin position="11"/>
        <end position="36"/>
    </location>
</feature>
<reference evidence="23" key="3">
    <citation type="submission" date="2025-08" db="UniProtKB">
        <authorList>
            <consortium name="Ensembl"/>
        </authorList>
    </citation>
    <scope>IDENTIFICATION</scope>
</reference>
<dbReference type="PROSITE" id="PS00108">
    <property type="entry name" value="PROTEIN_KINASE_ST"/>
    <property type="match status" value="1"/>
</dbReference>